<accession>A0AAV3XTC7</accession>
<dbReference type="Proteomes" id="UP000735302">
    <property type="component" value="Unassembled WGS sequence"/>
</dbReference>
<comment type="caution">
    <text evidence="1">The sequence shown here is derived from an EMBL/GenBank/DDBJ whole genome shotgun (WGS) entry which is preliminary data.</text>
</comment>
<organism evidence="1 2">
    <name type="scientific">Plakobranchus ocellatus</name>
    <dbReference type="NCBI Taxonomy" id="259542"/>
    <lineage>
        <taxon>Eukaryota</taxon>
        <taxon>Metazoa</taxon>
        <taxon>Spiralia</taxon>
        <taxon>Lophotrochozoa</taxon>
        <taxon>Mollusca</taxon>
        <taxon>Gastropoda</taxon>
        <taxon>Heterobranchia</taxon>
        <taxon>Euthyneura</taxon>
        <taxon>Panpulmonata</taxon>
        <taxon>Sacoglossa</taxon>
        <taxon>Placobranchoidea</taxon>
        <taxon>Plakobranchidae</taxon>
        <taxon>Plakobranchus</taxon>
    </lineage>
</organism>
<protein>
    <submittedName>
        <fullName evidence="1">Uncharacterized protein</fullName>
    </submittedName>
</protein>
<keyword evidence="2" id="KW-1185">Reference proteome</keyword>
<reference evidence="1 2" key="1">
    <citation type="journal article" date="2021" name="Elife">
        <title>Chloroplast acquisition without the gene transfer in kleptoplastic sea slugs, Plakobranchus ocellatus.</title>
        <authorList>
            <person name="Maeda T."/>
            <person name="Takahashi S."/>
            <person name="Yoshida T."/>
            <person name="Shimamura S."/>
            <person name="Takaki Y."/>
            <person name="Nagai Y."/>
            <person name="Toyoda A."/>
            <person name="Suzuki Y."/>
            <person name="Arimoto A."/>
            <person name="Ishii H."/>
            <person name="Satoh N."/>
            <person name="Nishiyama T."/>
            <person name="Hasebe M."/>
            <person name="Maruyama T."/>
            <person name="Minagawa J."/>
            <person name="Obokata J."/>
            <person name="Shigenobu S."/>
        </authorList>
    </citation>
    <scope>NUCLEOTIDE SEQUENCE [LARGE SCALE GENOMIC DNA]</scope>
</reference>
<evidence type="ECO:0000313" key="2">
    <source>
        <dbReference type="Proteomes" id="UP000735302"/>
    </source>
</evidence>
<dbReference type="Gene3D" id="3.30.70.960">
    <property type="entry name" value="SEA domain"/>
    <property type="match status" value="1"/>
</dbReference>
<proteinExistence type="predicted"/>
<dbReference type="AlphaFoldDB" id="A0AAV3XTC7"/>
<gene>
    <name evidence="1" type="ORF">PoB_000068500</name>
</gene>
<evidence type="ECO:0000313" key="1">
    <source>
        <dbReference type="EMBL" id="GFN74179.1"/>
    </source>
</evidence>
<dbReference type="EMBL" id="BLXT01000055">
    <property type="protein sequence ID" value="GFN74179.1"/>
    <property type="molecule type" value="Genomic_DNA"/>
</dbReference>
<name>A0AAV3XTC7_9GAST</name>
<dbReference type="SUPFAM" id="SSF82671">
    <property type="entry name" value="SEA domain"/>
    <property type="match status" value="2"/>
</dbReference>
<dbReference type="InterPro" id="IPR036364">
    <property type="entry name" value="SEA_dom_sf"/>
</dbReference>
<sequence length="342" mass="38583">MNLTFTSDLADRSTPAFKYHALLFCRDMKKYYLQSMYSERFFECGVDSLTDDPVRIHFYLAFYGTELRDGVLLSIPRVIRQHAPVVYYKIYLTYLVGDILVLPEEVPGVVSTPSVYPTNITVFPSTPGPTFTIQPTTTITASISTTVSPYVIVLNLYYETYNLTYNASLGDSMSPEFIKQKTAACRDLTRWYTAQDSPFADVYRSCDLTSFTRYPVGVTFILLFETRLYDNLTKEVRNFLQYKAPKVYVPRFLLLRVGHLFLIMDRFALNSSTTTIASTTTHSSELTTTITMDTSVESTPATTLIPSTTTGGPTMLSTSPGKWAQTRTDICMQRRGSFDGSS</sequence>